<dbReference type="InterPro" id="IPR036265">
    <property type="entry name" value="HIT-like_sf"/>
</dbReference>
<dbReference type="OrthoDB" id="9799145at2"/>
<dbReference type="Pfam" id="PF01230">
    <property type="entry name" value="HIT"/>
    <property type="match status" value="1"/>
</dbReference>
<feature type="short sequence motif" description="Histidine triad motif" evidence="1">
    <location>
        <begin position="87"/>
        <end position="91"/>
    </location>
</feature>
<feature type="domain" description="HIT" evidence="2">
    <location>
        <begin position="1"/>
        <end position="102"/>
    </location>
</feature>
<dbReference type="GO" id="GO:0003824">
    <property type="term" value="F:catalytic activity"/>
    <property type="evidence" value="ECO:0007669"/>
    <property type="project" value="InterPro"/>
</dbReference>
<dbReference type="SUPFAM" id="SSF54197">
    <property type="entry name" value="HIT-like"/>
    <property type="match status" value="1"/>
</dbReference>
<dbReference type="Gene3D" id="3.30.428.10">
    <property type="entry name" value="HIT-like"/>
    <property type="match status" value="1"/>
</dbReference>
<dbReference type="PATRIC" id="fig|573060.9.peg.2438"/>
<keyword evidence="4" id="KW-1185">Reference proteome</keyword>
<accession>C5T6V6</accession>
<protein>
    <submittedName>
        <fullName evidence="3">Histidine triad (HIT) protein</fullName>
    </submittedName>
</protein>
<evidence type="ECO:0000313" key="4">
    <source>
        <dbReference type="Proteomes" id="UP000003856"/>
    </source>
</evidence>
<evidence type="ECO:0000256" key="1">
    <source>
        <dbReference type="PROSITE-ProRule" id="PRU00464"/>
    </source>
</evidence>
<dbReference type="PROSITE" id="PS51084">
    <property type="entry name" value="HIT_2"/>
    <property type="match status" value="1"/>
</dbReference>
<evidence type="ECO:0000259" key="2">
    <source>
        <dbReference type="PROSITE" id="PS51084"/>
    </source>
</evidence>
<sequence length="142" mass="15670">MSCPLCTEDGGALVWRGARLRVIRANEAGFPAFYRVVWNAHVAEFSDLSPAERAHCMDAVAVVEQTLREHLAPAKINLAALGNMVPHLHWHVIARFGWDSHFPAPVWAAALRERDSAQEDALCARLPALDAQVRQALAQWAA</sequence>
<proteinExistence type="predicted"/>
<dbReference type="PIRSF" id="PIRSF000714">
    <property type="entry name" value="HIT"/>
    <property type="match status" value="1"/>
</dbReference>
<evidence type="ECO:0000313" key="3">
    <source>
        <dbReference type="EMBL" id="EER59787.1"/>
    </source>
</evidence>
<dbReference type="AlphaFoldDB" id="C5T6V6"/>
<reference evidence="3 4" key="1">
    <citation type="submission" date="2009-05" db="EMBL/GenBank/DDBJ databases">
        <title>The draft genome of Acidovorax delafieldii 2AN.</title>
        <authorList>
            <consortium name="US DOE Joint Genome Institute (JGI-PGF)"/>
            <person name="Lucas S."/>
            <person name="Copeland A."/>
            <person name="Lapidus A."/>
            <person name="Glavina del Rio T."/>
            <person name="Tice H."/>
            <person name="Bruce D."/>
            <person name="Goodwin L."/>
            <person name="Pitluck S."/>
            <person name="Larimer F."/>
            <person name="Land M.L."/>
            <person name="Hauser L."/>
            <person name="Shelobolina E.S."/>
            <person name="Picardal F."/>
            <person name="Roden E."/>
            <person name="Emerson D."/>
        </authorList>
    </citation>
    <scope>NUCLEOTIDE SEQUENCE [LARGE SCALE GENOMIC DNA]</scope>
    <source>
        <strain evidence="3 4">2AN</strain>
    </source>
</reference>
<dbReference type="EMBL" id="ACQT01000096">
    <property type="protein sequence ID" value="EER59787.1"/>
    <property type="molecule type" value="Genomic_DNA"/>
</dbReference>
<dbReference type="InterPro" id="IPR026026">
    <property type="entry name" value="HIT_Hint"/>
</dbReference>
<dbReference type="RefSeq" id="WP_005797381.1">
    <property type="nucleotide sequence ID" value="NZ_ACQT01000096.1"/>
</dbReference>
<dbReference type="InterPro" id="IPR011146">
    <property type="entry name" value="HIT-like"/>
</dbReference>
<dbReference type="Proteomes" id="UP000003856">
    <property type="component" value="Unassembled WGS sequence"/>
</dbReference>
<comment type="caution">
    <text evidence="3">The sequence shown here is derived from an EMBL/GenBank/DDBJ whole genome shotgun (WGS) entry which is preliminary data.</text>
</comment>
<gene>
    <name evidence="3" type="ORF">AcdelDRAFT_2636</name>
</gene>
<organism evidence="3 4">
    <name type="scientific">Acidovorax delafieldii 2AN</name>
    <dbReference type="NCBI Taxonomy" id="573060"/>
    <lineage>
        <taxon>Bacteria</taxon>
        <taxon>Pseudomonadati</taxon>
        <taxon>Pseudomonadota</taxon>
        <taxon>Betaproteobacteria</taxon>
        <taxon>Burkholderiales</taxon>
        <taxon>Comamonadaceae</taxon>
        <taxon>Acidovorax</taxon>
    </lineage>
</organism>
<name>C5T6V6_ACIDE</name>